<sequence>MHRVQQLLTHYGLNASSATQKLGYSTTSKLYNILKGSEPSYPTLVDFLKLWPELSAEWLMLGTGPMLRDEKGAAKPKADTTPPNTTGVDRVLTVTVDKDGEENVSFVPVVAQGGYTKQFNEAIFLQQLRHYRIPGFEHGTFRAFEVSGDSMEPTLNHRDIVIGSAVERWDLLTPGEVYVVVTAESVMLKRIRARITDMEGLVELHSDNHHVKPYSLPASDISQLWRVRGYLSTYIPSAPDVTADRLWEVIEQLGFDRGEVRRHLDEDAPK</sequence>
<dbReference type="InterPro" id="IPR039418">
    <property type="entry name" value="LexA-like"/>
</dbReference>
<dbReference type="PANTHER" id="PTHR40661">
    <property type="match status" value="1"/>
</dbReference>
<evidence type="ECO:0000256" key="5">
    <source>
        <dbReference type="ARBA" id="ARBA00023163"/>
    </source>
</evidence>
<accession>A0ABY4F5H2</accession>
<dbReference type="InterPro" id="IPR015927">
    <property type="entry name" value="Peptidase_S24_S26A/B/C"/>
</dbReference>
<gene>
    <name evidence="7" type="ORF">MUN80_18405</name>
</gene>
<dbReference type="Gene3D" id="2.10.109.10">
    <property type="entry name" value="Umud Fragment, subunit A"/>
    <property type="match status" value="1"/>
</dbReference>
<keyword evidence="3" id="KW-0805">Transcription regulation</keyword>
<evidence type="ECO:0000313" key="8">
    <source>
        <dbReference type="Proteomes" id="UP000831785"/>
    </source>
</evidence>
<reference evidence="7 8" key="1">
    <citation type="submission" date="2022-04" db="EMBL/GenBank/DDBJ databases">
        <title>Hymenobacter sp. isolated from the air.</title>
        <authorList>
            <person name="Won M."/>
            <person name="Lee C.-M."/>
            <person name="Woen H.-Y."/>
            <person name="Kwon S.-W."/>
        </authorList>
    </citation>
    <scope>NUCLEOTIDE SEQUENCE [LARGE SCALE GENOMIC DNA]</scope>
    <source>
        <strain evidence="8">5116 S-27</strain>
    </source>
</reference>
<proteinExistence type="predicted"/>
<dbReference type="Pfam" id="PF00717">
    <property type="entry name" value="Peptidase_S24"/>
    <property type="match status" value="1"/>
</dbReference>
<dbReference type="CDD" id="cd06529">
    <property type="entry name" value="S24_LexA-like"/>
    <property type="match status" value="1"/>
</dbReference>
<evidence type="ECO:0000256" key="4">
    <source>
        <dbReference type="ARBA" id="ARBA00023125"/>
    </source>
</evidence>
<keyword evidence="2" id="KW-0378">Hydrolase</keyword>
<dbReference type="PROSITE" id="PS00501">
    <property type="entry name" value="SPASE_I_1"/>
    <property type="match status" value="1"/>
</dbReference>
<feature type="domain" description="Peptidase S24/S26A/S26B/S26C" evidence="6">
    <location>
        <begin position="141"/>
        <end position="219"/>
    </location>
</feature>
<dbReference type="InterPro" id="IPR019756">
    <property type="entry name" value="Pept_S26A_signal_pept_1_Ser-AS"/>
</dbReference>
<name>A0ABY4F5H2_9BACT</name>
<dbReference type="PANTHER" id="PTHR40661:SF3">
    <property type="entry name" value="FELS-1 PROPHAGE TRANSCRIPTIONAL REGULATOR"/>
    <property type="match status" value="1"/>
</dbReference>
<evidence type="ECO:0000256" key="3">
    <source>
        <dbReference type="ARBA" id="ARBA00023015"/>
    </source>
</evidence>
<organism evidence="7 8">
    <name type="scientific">Hymenobacter cellulosivorans</name>
    <dbReference type="NCBI Taxonomy" id="2932249"/>
    <lineage>
        <taxon>Bacteria</taxon>
        <taxon>Pseudomonadati</taxon>
        <taxon>Bacteroidota</taxon>
        <taxon>Cytophagia</taxon>
        <taxon>Cytophagales</taxon>
        <taxon>Hymenobacteraceae</taxon>
        <taxon>Hymenobacter</taxon>
    </lineage>
</organism>
<dbReference type="EMBL" id="CP095049">
    <property type="protein sequence ID" value="UOQ51724.1"/>
    <property type="molecule type" value="Genomic_DNA"/>
</dbReference>
<evidence type="ECO:0000259" key="6">
    <source>
        <dbReference type="Pfam" id="PF00717"/>
    </source>
</evidence>
<dbReference type="SUPFAM" id="SSF51306">
    <property type="entry name" value="LexA/Signal peptidase"/>
    <property type="match status" value="1"/>
</dbReference>
<dbReference type="Proteomes" id="UP000831785">
    <property type="component" value="Chromosome"/>
</dbReference>
<keyword evidence="1" id="KW-0645">Protease</keyword>
<protein>
    <recommendedName>
        <fullName evidence="6">Peptidase S24/S26A/S26B/S26C domain-containing protein</fullName>
    </recommendedName>
</protein>
<evidence type="ECO:0000313" key="7">
    <source>
        <dbReference type="EMBL" id="UOQ51724.1"/>
    </source>
</evidence>
<dbReference type="RefSeq" id="WP_244715038.1">
    <property type="nucleotide sequence ID" value="NZ_CP095049.1"/>
</dbReference>
<evidence type="ECO:0000256" key="1">
    <source>
        <dbReference type="ARBA" id="ARBA00022670"/>
    </source>
</evidence>
<keyword evidence="4" id="KW-0238">DNA-binding</keyword>
<keyword evidence="8" id="KW-1185">Reference proteome</keyword>
<keyword evidence="5" id="KW-0804">Transcription</keyword>
<evidence type="ECO:0000256" key="2">
    <source>
        <dbReference type="ARBA" id="ARBA00022801"/>
    </source>
</evidence>
<dbReference type="InterPro" id="IPR036286">
    <property type="entry name" value="LexA/Signal_pep-like_sf"/>
</dbReference>